<organism evidence="2 3">
    <name type="scientific">Acorus calamus</name>
    <name type="common">Sweet flag</name>
    <dbReference type="NCBI Taxonomy" id="4465"/>
    <lineage>
        <taxon>Eukaryota</taxon>
        <taxon>Viridiplantae</taxon>
        <taxon>Streptophyta</taxon>
        <taxon>Embryophyta</taxon>
        <taxon>Tracheophyta</taxon>
        <taxon>Spermatophyta</taxon>
        <taxon>Magnoliopsida</taxon>
        <taxon>Liliopsida</taxon>
        <taxon>Acoraceae</taxon>
        <taxon>Acorus</taxon>
    </lineage>
</organism>
<reference evidence="2" key="2">
    <citation type="submission" date="2023-06" db="EMBL/GenBank/DDBJ databases">
        <authorList>
            <person name="Ma L."/>
            <person name="Liu K.-W."/>
            <person name="Li Z."/>
            <person name="Hsiao Y.-Y."/>
            <person name="Qi Y."/>
            <person name="Fu T."/>
            <person name="Tang G."/>
            <person name="Zhang D."/>
            <person name="Sun W.-H."/>
            <person name="Liu D.-K."/>
            <person name="Li Y."/>
            <person name="Chen G.-Z."/>
            <person name="Liu X.-D."/>
            <person name="Liao X.-Y."/>
            <person name="Jiang Y.-T."/>
            <person name="Yu X."/>
            <person name="Hao Y."/>
            <person name="Huang J."/>
            <person name="Zhao X.-W."/>
            <person name="Ke S."/>
            <person name="Chen Y.-Y."/>
            <person name="Wu W.-L."/>
            <person name="Hsu J.-L."/>
            <person name="Lin Y.-F."/>
            <person name="Huang M.-D."/>
            <person name="Li C.-Y."/>
            <person name="Huang L."/>
            <person name="Wang Z.-W."/>
            <person name="Zhao X."/>
            <person name="Zhong W.-Y."/>
            <person name="Peng D.-H."/>
            <person name="Ahmad S."/>
            <person name="Lan S."/>
            <person name="Zhang J.-S."/>
            <person name="Tsai W.-C."/>
            <person name="Van De Peer Y."/>
            <person name="Liu Z.-J."/>
        </authorList>
    </citation>
    <scope>NUCLEOTIDE SEQUENCE</scope>
    <source>
        <strain evidence="2">CP</strain>
        <tissue evidence="2">Leaves</tissue>
    </source>
</reference>
<dbReference type="Proteomes" id="UP001180020">
    <property type="component" value="Unassembled WGS sequence"/>
</dbReference>
<feature type="domain" description="AB hydrolase-1" evidence="1">
    <location>
        <begin position="148"/>
        <end position="459"/>
    </location>
</feature>
<proteinExistence type="predicted"/>
<reference evidence="2" key="1">
    <citation type="journal article" date="2023" name="Nat. Commun.">
        <title>Diploid and tetraploid genomes of Acorus and the evolution of monocots.</title>
        <authorList>
            <person name="Ma L."/>
            <person name="Liu K.W."/>
            <person name="Li Z."/>
            <person name="Hsiao Y.Y."/>
            <person name="Qi Y."/>
            <person name="Fu T."/>
            <person name="Tang G.D."/>
            <person name="Zhang D."/>
            <person name="Sun W.H."/>
            <person name="Liu D.K."/>
            <person name="Li Y."/>
            <person name="Chen G.Z."/>
            <person name="Liu X.D."/>
            <person name="Liao X.Y."/>
            <person name="Jiang Y.T."/>
            <person name="Yu X."/>
            <person name="Hao Y."/>
            <person name="Huang J."/>
            <person name="Zhao X.W."/>
            <person name="Ke S."/>
            <person name="Chen Y.Y."/>
            <person name="Wu W.L."/>
            <person name="Hsu J.L."/>
            <person name="Lin Y.F."/>
            <person name="Huang M.D."/>
            <person name="Li C.Y."/>
            <person name="Huang L."/>
            <person name="Wang Z.W."/>
            <person name="Zhao X."/>
            <person name="Zhong W.Y."/>
            <person name="Peng D.H."/>
            <person name="Ahmad S."/>
            <person name="Lan S."/>
            <person name="Zhang J.S."/>
            <person name="Tsai W.C."/>
            <person name="Van de Peer Y."/>
            <person name="Liu Z.J."/>
        </authorList>
    </citation>
    <scope>NUCLEOTIDE SEQUENCE</scope>
    <source>
        <strain evidence="2">CP</strain>
    </source>
</reference>
<evidence type="ECO:0000313" key="2">
    <source>
        <dbReference type="EMBL" id="KAK1320584.1"/>
    </source>
</evidence>
<dbReference type="PANTHER" id="PTHR43689">
    <property type="entry name" value="HYDROLASE"/>
    <property type="match status" value="1"/>
</dbReference>
<dbReference type="Pfam" id="PF12697">
    <property type="entry name" value="Abhydrolase_6"/>
    <property type="match status" value="1"/>
</dbReference>
<dbReference type="GO" id="GO:0009941">
    <property type="term" value="C:chloroplast envelope"/>
    <property type="evidence" value="ECO:0007669"/>
    <property type="project" value="TreeGrafter"/>
</dbReference>
<gene>
    <name evidence="2" type="ORF">QJS10_CPA03g00032</name>
</gene>
<dbReference type="PANTHER" id="PTHR43689:SF1">
    <property type="entry name" value="ALPHA_BETA-HYDROLASES SUPERFAMILY PROTEIN"/>
    <property type="match status" value="1"/>
</dbReference>
<dbReference type="Gene3D" id="3.40.50.1820">
    <property type="entry name" value="alpha/beta hydrolase"/>
    <property type="match status" value="1"/>
</dbReference>
<evidence type="ECO:0000313" key="3">
    <source>
        <dbReference type="Proteomes" id="UP001180020"/>
    </source>
</evidence>
<dbReference type="PRINTS" id="PR00412">
    <property type="entry name" value="EPOXHYDRLASE"/>
</dbReference>
<dbReference type="AlphaFoldDB" id="A0AAV9F4Q8"/>
<dbReference type="InterPro" id="IPR029058">
    <property type="entry name" value="AB_hydrolase_fold"/>
</dbReference>
<comment type="caution">
    <text evidence="2">The sequence shown here is derived from an EMBL/GenBank/DDBJ whole genome shotgun (WGS) entry which is preliminary data.</text>
</comment>
<accession>A0AAV9F4Q8</accession>
<evidence type="ECO:0000259" key="1">
    <source>
        <dbReference type="Pfam" id="PF12697"/>
    </source>
</evidence>
<dbReference type="InterPro" id="IPR000073">
    <property type="entry name" value="AB_hydrolase_1"/>
</dbReference>
<protein>
    <recommendedName>
        <fullName evidence="1">AB hydrolase-1 domain-containing protein</fullName>
    </recommendedName>
</protein>
<sequence>MRIWTYGVSPFVASPRLKPLDWSSPFAAEEHSLLPNRAASWTPGEPVLRWSSDFRLRSASVGGAGAGYPEQLLGTEKKQRKSVAGVDQEGLLDPKSLADPDSFFFELNGVQIHHKVCQHTEEEIDTIQGPHQESKSLTKPPRIGYPFILLHGFGASVFSWDRAMRPLARLTHSRVLAFDRPAFGLTSRTSYSKSDAKPLNPYSMAFSVLATLSLIDSLAAHKAVLIGHSAGCLVAVNTYFESPERVTALILVAPAIAAPLISRNATKINQMGMETEVKDSDSDANTDKNPLIRVWKMVSYVYTYIAWAILRMLRGMTDMIVSLYKKALSAILRSAFAVMLVRMIMDKFGIMAVRNSWYDASKVTDYVIQGYTKPLRVKGWETALLEFTIAMLTESGSKPPLKDRLSQISCPVLIITGDNDRLVPSWNARRLSSAIPGSTLEVIENCGHLPHEERVEEFISTIERFFEKVFSGGPT</sequence>
<dbReference type="SUPFAM" id="SSF53474">
    <property type="entry name" value="alpha/beta-Hydrolases"/>
    <property type="match status" value="1"/>
</dbReference>
<dbReference type="EMBL" id="JAUJYO010000003">
    <property type="protein sequence ID" value="KAK1320584.1"/>
    <property type="molecule type" value="Genomic_DNA"/>
</dbReference>
<dbReference type="InterPro" id="IPR000639">
    <property type="entry name" value="Epox_hydrolase-like"/>
</dbReference>
<name>A0AAV9F4Q8_ACOCL</name>
<keyword evidence="3" id="KW-1185">Reference proteome</keyword>
<dbReference type="GO" id="GO:0003824">
    <property type="term" value="F:catalytic activity"/>
    <property type="evidence" value="ECO:0007669"/>
    <property type="project" value="InterPro"/>
</dbReference>